<dbReference type="eggNOG" id="COG0265">
    <property type="taxonomic scope" value="Bacteria"/>
</dbReference>
<proteinExistence type="predicted"/>
<feature type="domain" description="ABC-three component systems C-terminal" evidence="1">
    <location>
        <begin position="187"/>
        <end position="401"/>
    </location>
</feature>
<evidence type="ECO:0000313" key="2">
    <source>
        <dbReference type="EMBL" id="ESU28723.1"/>
    </source>
</evidence>
<name>V6SPW7_9FLAO</name>
<dbReference type="AlphaFoldDB" id="V6SPW7"/>
<dbReference type="Pfam" id="PF20280">
    <property type="entry name" value="CTD4"/>
    <property type="match status" value="1"/>
</dbReference>
<dbReference type="Proteomes" id="UP000018004">
    <property type="component" value="Unassembled WGS sequence"/>
</dbReference>
<dbReference type="InterPro" id="IPR009003">
    <property type="entry name" value="Peptidase_S1_PA"/>
</dbReference>
<evidence type="ECO:0000313" key="3">
    <source>
        <dbReference type="Proteomes" id="UP000018004"/>
    </source>
</evidence>
<dbReference type="EMBL" id="AVGG01000005">
    <property type="protein sequence ID" value="ESU28723.1"/>
    <property type="molecule type" value="Genomic_DNA"/>
</dbReference>
<dbReference type="InterPro" id="IPR043504">
    <property type="entry name" value="Peptidase_S1_PA_chymotrypsin"/>
</dbReference>
<sequence>MKDDLQYFTVKVANGSGCLFQPLNSEYSYVLTAKHVISDVEEIEIIRQYIKEDGSREDEIIEILESPYLHGDPDKDAAIIKVKKIDGLEGLLRVNLNTTEKENWYLCGHPDSRENNGFSFRKNKLIIVNPVEFYIEAEIEKNVTHSEVIGQSGGGVIKNESSCFLLAGIQKMMAVDDDDETLSRIHFAPLSFFDEIIDDNSDKLSKLYPPYFASLEIILNDIFPLPGLQLTTQKEELLKNQLKRIAKDLSMSFSPQAVLELYTDSILAYGTNKSYISHKQLWIAFLELISINQLQVKDGSLEFDDLLEIRKKHTLVFLDCDDWVKKLDLIVKSDLSSLEKGGAVVVSSTRDTKPTTVELEADYIQDICTVLPEEMTISSAVAKSAEDIKIVHIYKFQKHIIDNYKSFKNVTSGNVKQIMIDETRNVI</sequence>
<gene>
    <name evidence="2" type="ORF">FLJC2902T_13150</name>
</gene>
<accession>V6SPW7</accession>
<organism evidence="2 3">
    <name type="scientific">Flavobacterium limnosediminis JC2902</name>
    <dbReference type="NCBI Taxonomy" id="1341181"/>
    <lineage>
        <taxon>Bacteria</taxon>
        <taxon>Pseudomonadati</taxon>
        <taxon>Bacteroidota</taxon>
        <taxon>Flavobacteriia</taxon>
        <taxon>Flavobacteriales</taxon>
        <taxon>Flavobacteriaceae</taxon>
        <taxon>Flavobacterium</taxon>
    </lineage>
</organism>
<dbReference type="Pfam" id="PF13365">
    <property type="entry name" value="Trypsin_2"/>
    <property type="match status" value="1"/>
</dbReference>
<dbReference type="PATRIC" id="fig|1341181.4.peg.1295"/>
<comment type="caution">
    <text evidence="2">The sequence shown here is derived from an EMBL/GenBank/DDBJ whole genome shotgun (WGS) entry which is preliminary data.</text>
</comment>
<dbReference type="Gene3D" id="2.40.10.10">
    <property type="entry name" value="Trypsin-like serine proteases"/>
    <property type="match status" value="1"/>
</dbReference>
<keyword evidence="3" id="KW-1185">Reference proteome</keyword>
<dbReference type="InterPro" id="IPR046916">
    <property type="entry name" value="ABC-3C_CTD4"/>
</dbReference>
<reference evidence="2 3" key="1">
    <citation type="submission" date="2013-08" db="EMBL/GenBank/DDBJ databases">
        <title>Flavobacterium limnosediminis JC2902 genome sequencing.</title>
        <authorList>
            <person name="Lee K."/>
            <person name="Yi H."/>
            <person name="Park S."/>
            <person name="Chun J."/>
        </authorList>
    </citation>
    <scope>NUCLEOTIDE SEQUENCE [LARGE SCALE GENOMIC DNA]</scope>
    <source>
        <strain evidence="2 3">JC2902</strain>
    </source>
</reference>
<protein>
    <recommendedName>
        <fullName evidence="1">ABC-three component systems C-terminal domain-containing protein</fullName>
    </recommendedName>
</protein>
<dbReference type="SUPFAM" id="SSF50494">
    <property type="entry name" value="Trypsin-like serine proteases"/>
    <property type="match status" value="1"/>
</dbReference>
<dbReference type="RefSeq" id="WP_023578959.1">
    <property type="nucleotide sequence ID" value="NZ_AVGG01000005.1"/>
</dbReference>
<evidence type="ECO:0000259" key="1">
    <source>
        <dbReference type="Pfam" id="PF20280"/>
    </source>
</evidence>
<dbReference type="STRING" id="1341181.FLJC2902T_13150"/>